<gene>
    <name evidence="1" type="ORF">NBRC3278_0781</name>
</gene>
<sequence length="42" mass="4789">MKRVLREMSLFILLPLTCLAFRMTTGLARFTYSVAGKDWGHG</sequence>
<protein>
    <submittedName>
        <fullName evidence="1">Uncharacterized protein</fullName>
    </submittedName>
</protein>
<dbReference type="Proteomes" id="UP000287385">
    <property type="component" value="Unassembled WGS sequence"/>
</dbReference>
<reference evidence="1 2" key="1">
    <citation type="submission" date="2016-06" db="EMBL/GenBank/DDBJ databases">
        <title>Acetobacter pasteurianus NBRC 3278 whole genome sequencing project.</title>
        <authorList>
            <person name="Matsutani M."/>
            <person name="Shiwa Y."/>
            <person name="Okamoto-Kainuma A."/>
            <person name="Ishikawa M."/>
            <person name="Koizumi Y."/>
            <person name="Yoshikawa H."/>
            <person name="Yakushi T."/>
            <person name="Matsushita K."/>
        </authorList>
    </citation>
    <scope>NUCLEOTIDE SEQUENCE [LARGE SCALE GENOMIC DNA]</scope>
    <source>
        <strain evidence="1 2">NBRC 3278</strain>
    </source>
</reference>
<organism evidence="1 2">
    <name type="scientific">Acetobacter pasteurianus NBRC 3278</name>
    <dbReference type="NCBI Taxonomy" id="1226660"/>
    <lineage>
        <taxon>Bacteria</taxon>
        <taxon>Pseudomonadati</taxon>
        <taxon>Pseudomonadota</taxon>
        <taxon>Alphaproteobacteria</taxon>
        <taxon>Acetobacterales</taxon>
        <taxon>Acetobacteraceae</taxon>
        <taxon>Acetobacter</taxon>
    </lineage>
</organism>
<proteinExistence type="predicted"/>
<comment type="caution">
    <text evidence="1">The sequence shown here is derived from an EMBL/GenBank/DDBJ whole genome shotgun (WGS) entry which is preliminary data.</text>
</comment>
<evidence type="ECO:0000313" key="1">
    <source>
        <dbReference type="EMBL" id="GCD61688.1"/>
    </source>
</evidence>
<name>A0A401X1F5_ACEPA</name>
<evidence type="ECO:0000313" key="2">
    <source>
        <dbReference type="Proteomes" id="UP000287385"/>
    </source>
</evidence>
<dbReference type="EMBL" id="BDEV01000022">
    <property type="protein sequence ID" value="GCD61688.1"/>
    <property type="molecule type" value="Genomic_DNA"/>
</dbReference>
<keyword evidence="2" id="KW-1185">Reference proteome</keyword>
<accession>A0A401X1F5</accession>
<dbReference type="AlphaFoldDB" id="A0A401X1F5"/>